<sequence>MENSIVLYGASGHCKVIMDSVFLQGDTVEAVLDDNPKKEHVFEIPVVKAENFKITKNTLLTISIGDNKVRKMISEKISAKFHKVIHPTAILSKHSSVGEGTVVMAGAIINPDSVIGKHCIINTGAVIDHDCNIGDYAHISPNASLAGDVKVGQGTHIGIGASVIQGVTIGKWAIVGAGAVVLKDVEDYAVVVGNPGRIIKYTEK</sequence>
<organism evidence="9 11">
    <name type="scientific">Flavobacterium lindanitolerans</name>
    <dbReference type="NCBI Taxonomy" id="428988"/>
    <lineage>
        <taxon>Bacteria</taxon>
        <taxon>Pseudomonadati</taxon>
        <taxon>Bacteroidota</taxon>
        <taxon>Flavobacteriia</taxon>
        <taxon>Flavobacteriales</taxon>
        <taxon>Flavobacteriaceae</taxon>
        <taxon>Flavobacterium</taxon>
    </lineage>
</organism>
<evidence type="ECO:0000313" key="8">
    <source>
        <dbReference type="EMBL" id="PKW20285.1"/>
    </source>
</evidence>
<evidence type="ECO:0000313" key="11">
    <source>
        <dbReference type="Proteomes" id="UP000275027"/>
    </source>
</evidence>
<accession>A0A497U1U9</accession>
<dbReference type="Gene3D" id="2.160.10.10">
    <property type="entry name" value="Hexapeptide repeat proteins"/>
    <property type="match status" value="1"/>
</dbReference>
<dbReference type="SUPFAM" id="SSF51161">
    <property type="entry name" value="Trimeric LpxA-like enzymes"/>
    <property type="match status" value="1"/>
</dbReference>
<feature type="site" description="Increases basicity of active site His" evidence="5">
    <location>
        <position position="130"/>
    </location>
</feature>
<dbReference type="InterPro" id="IPR020019">
    <property type="entry name" value="AcTrfase_PglD-like"/>
</dbReference>
<feature type="domain" description="PglD N-terminal" evidence="7">
    <location>
        <begin position="5"/>
        <end position="77"/>
    </location>
</feature>
<dbReference type="PANTHER" id="PTHR43300:SF7">
    <property type="entry name" value="UDP-N-ACETYLBACILLOSAMINE N-ACETYLTRANSFERASE"/>
    <property type="match status" value="1"/>
</dbReference>
<feature type="binding site" evidence="6">
    <location>
        <begin position="11"/>
        <end position="13"/>
    </location>
    <ligand>
        <name>substrate</name>
    </ligand>
</feature>
<evidence type="ECO:0000256" key="3">
    <source>
        <dbReference type="ARBA" id="ARBA00022737"/>
    </source>
</evidence>
<feature type="binding site" evidence="6">
    <location>
        <position position="138"/>
    </location>
    <ligand>
        <name>acetyl-CoA</name>
        <dbReference type="ChEBI" id="CHEBI:57288"/>
    </ligand>
</feature>
<dbReference type="Proteomes" id="UP000233767">
    <property type="component" value="Unassembled WGS sequence"/>
</dbReference>
<dbReference type="InterPro" id="IPR011004">
    <property type="entry name" value="Trimer_LpxA-like_sf"/>
</dbReference>
<keyword evidence="4" id="KW-0012">Acyltransferase</keyword>
<feature type="binding site" evidence="6">
    <location>
        <position position="159"/>
    </location>
    <ligand>
        <name>acetyl-CoA</name>
        <dbReference type="ChEBI" id="CHEBI:57288"/>
    </ligand>
</feature>
<keyword evidence="2 9" id="KW-0808">Transferase</keyword>
<dbReference type="PANTHER" id="PTHR43300">
    <property type="entry name" value="ACETYLTRANSFERASE"/>
    <property type="match status" value="1"/>
</dbReference>
<reference evidence="8 10" key="1">
    <citation type="submission" date="2017-12" db="EMBL/GenBank/DDBJ databases">
        <title>Genomic Encyclopedia of Type Strains, Phase III (KMG-III): the genomes of soil and plant-associated and newly described type strains.</title>
        <authorList>
            <person name="Whitman W."/>
        </authorList>
    </citation>
    <scope>NUCLEOTIDE SEQUENCE [LARGE SCALE GENOMIC DNA]</scope>
    <source>
        <strain evidence="8 10">IP-10</strain>
    </source>
</reference>
<evidence type="ECO:0000256" key="2">
    <source>
        <dbReference type="ARBA" id="ARBA00022679"/>
    </source>
</evidence>
<evidence type="ECO:0000256" key="6">
    <source>
        <dbReference type="PIRSR" id="PIRSR620019-2"/>
    </source>
</evidence>
<protein>
    <submittedName>
        <fullName evidence="9">Acetyltransferase EpsM</fullName>
    </submittedName>
</protein>
<reference evidence="9 11" key="2">
    <citation type="submission" date="2018-10" db="EMBL/GenBank/DDBJ databases">
        <title>Genomic Encyclopedia of Archaeal and Bacterial Type Strains, Phase II (KMG-II): from individual species to whole genera.</title>
        <authorList>
            <person name="Goeker M."/>
        </authorList>
    </citation>
    <scope>NUCLEOTIDE SEQUENCE [LARGE SCALE GENOMIC DNA]</scope>
    <source>
        <strain evidence="9 11">DSM 21886</strain>
    </source>
</reference>
<dbReference type="InterPro" id="IPR001451">
    <property type="entry name" value="Hexapep"/>
</dbReference>
<keyword evidence="10" id="KW-1185">Reference proteome</keyword>
<dbReference type="Pfam" id="PF00132">
    <property type="entry name" value="Hexapep"/>
    <property type="match status" value="2"/>
</dbReference>
<feature type="active site" description="Proton acceptor" evidence="5">
    <location>
        <position position="129"/>
    </location>
</feature>
<evidence type="ECO:0000256" key="4">
    <source>
        <dbReference type="ARBA" id="ARBA00023315"/>
    </source>
</evidence>
<gene>
    <name evidence="8" type="ORF">B0G92_2997</name>
    <name evidence="9" type="ORF">CLV50_3031</name>
</gene>
<evidence type="ECO:0000313" key="10">
    <source>
        <dbReference type="Proteomes" id="UP000233767"/>
    </source>
</evidence>
<dbReference type="InterPro" id="IPR050179">
    <property type="entry name" value="Trans_hexapeptide_repeat"/>
</dbReference>
<dbReference type="CDD" id="cd03360">
    <property type="entry name" value="LbH_AT_putative"/>
    <property type="match status" value="1"/>
</dbReference>
<evidence type="ECO:0000313" key="9">
    <source>
        <dbReference type="EMBL" id="RLJ23757.1"/>
    </source>
</evidence>
<comment type="caution">
    <text evidence="9">The sequence shown here is derived from an EMBL/GenBank/DDBJ whole genome shotgun (WGS) entry which is preliminary data.</text>
</comment>
<evidence type="ECO:0000256" key="5">
    <source>
        <dbReference type="PIRSR" id="PIRSR620019-1"/>
    </source>
</evidence>
<feature type="binding site" evidence="6">
    <location>
        <position position="65"/>
    </location>
    <ligand>
        <name>substrate</name>
    </ligand>
</feature>
<dbReference type="NCBIfam" id="TIGR03570">
    <property type="entry name" value="NeuD_NnaD"/>
    <property type="match status" value="1"/>
</dbReference>
<name>A0A497U1U9_9FLAO</name>
<dbReference type="AlphaFoldDB" id="A0A497U1U9"/>
<dbReference type="Gene3D" id="3.40.50.20">
    <property type="match status" value="1"/>
</dbReference>
<proteinExistence type="inferred from homology"/>
<dbReference type="InterPro" id="IPR041561">
    <property type="entry name" value="PglD_N"/>
</dbReference>
<dbReference type="Pfam" id="PF17836">
    <property type="entry name" value="PglD_N"/>
    <property type="match status" value="1"/>
</dbReference>
<dbReference type="PROSITE" id="PS00101">
    <property type="entry name" value="HEXAPEP_TRANSFERASES"/>
    <property type="match status" value="1"/>
</dbReference>
<dbReference type="InterPro" id="IPR018357">
    <property type="entry name" value="Hexapep_transf_CS"/>
</dbReference>
<keyword evidence="3" id="KW-0677">Repeat</keyword>
<evidence type="ECO:0000259" key="7">
    <source>
        <dbReference type="Pfam" id="PF17836"/>
    </source>
</evidence>
<comment type="similarity">
    <text evidence="1">Belongs to the transferase hexapeptide repeat family.</text>
</comment>
<dbReference type="Proteomes" id="UP000275027">
    <property type="component" value="Unassembled WGS sequence"/>
</dbReference>
<evidence type="ECO:0000256" key="1">
    <source>
        <dbReference type="ARBA" id="ARBA00007274"/>
    </source>
</evidence>
<dbReference type="EMBL" id="RCCB01000014">
    <property type="protein sequence ID" value="RLJ23757.1"/>
    <property type="molecule type" value="Genomic_DNA"/>
</dbReference>
<dbReference type="EMBL" id="PJND01000010">
    <property type="protein sequence ID" value="PKW20285.1"/>
    <property type="molecule type" value="Genomic_DNA"/>
</dbReference>
<dbReference type="GO" id="GO:0016746">
    <property type="term" value="F:acyltransferase activity"/>
    <property type="evidence" value="ECO:0007669"/>
    <property type="project" value="UniProtKB-KW"/>
</dbReference>